<dbReference type="AlphaFoldDB" id="A0A9W9UEK0"/>
<evidence type="ECO:0000256" key="1">
    <source>
        <dbReference type="SAM" id="MobiDB-lite"/>
    </source>
</evidence>
<dbReference type="SUPFAM" id="SSF52087">
    <property type="entry name" value="CRAL/TRIO domain"/>
    <property type="match status" value="1"/>
</dbReference>
<dbReference type="SUPFAM" id="SSF46938">
    <property type="entry name" value="CRAL/TRIO N-terminal domain"/>
    <property type="match status" value="1"/>
</dbReference>
<sequence>MAPINKLAGHIGHLSPDQEAKLLEFWAIIFTSVASVLSAVYEVPIPEGPPSKLFETLDKINEPTVDAITSALKGTTIHESNGAPFQGNGDTNSHTNGEPNGEEPGINPHRSLDKIESLMNEDAKTTLMSEMANRKVKPEHFASLFADLRRLGVQEFEIKSMENILSQMTPQEMCFAILKMVKQEHPDSLLLRFLRARKWDIGKAFSMMASTILWRKQLEVDDEILPHGEEYALEKSRGKSASAKEKKDAADFIKQLEMGKSFLHGFDREGRPVNYVRVKIHKPGAQSEETLERYIVHVIESTRLIIAPPVETGTIVFDMTGFGLSNMEYAPVKFIIKCFEANYPESLGLLLIHNAPWVFSGIWRLIQGWMDPVVASKVQFTRSVADLDKYIPRNQIPKELKGDENWSYKYIAPVENENATMKDTKTRDSLMYDRMMVGIRMLAATAAWISATTLNDGKEETSKVEKLKSRRNGVIEEFRANYWKLDPYIRARALIDRDGMLLPGGVLSRDVINGQTR</sequence>
<dbReference type="SMART" id="SM01100">
    <property type="entry name" value="CRAL_TRIO_N"/>
    <property type="match status" value="1"/>
</dbReference>
<dbReference type="SMART" id="SM00516">
    <property type="entry name" value="SEC14"/>
    <property type="match status" value="1"/>
</dbReference>
<name>A0A9W9UEK0_PENBR</name>
<dbReference type="InterPro" id="IPR011074">
    <property type="entry name" value="CRAL/TRIO_N_dom"/>
</dbReference>
<dbReference type="PROSITE" id="PS50191">
    <property type="entry name" value="CRAL_TRIO"/>
    <property type="match status" value="1"/>
</dbReference>
<feature type="domain" description="CRAL-TRIO" evidence="2">
    <location>
        <begin position="249"/>
        <end position="408"/>
    </location>
</feature>
<dbReference type="CDD" id="cd00170">
    <property type="entry name" value="SEC14"/>
    <property type="match status" value="1"/>
</dbReference>
<dbReference type="PANTHER" id="PTHR46590">
    <property type="entry name" value="PHOSPHATIDYLINOSITOL TRANSFER PROTEIN CSR1-RELATED"/>
    <property type="match status" value="1"/>
</dbReference>
<dbReference type="InterPro" id="IPR036273">
    <property type="entry name" value="CRAL/TRIO_N_dom_sf"/>
</dbReference>
<dbReference type="Pfam" id="PF00650">
    <property type="entry name" value="CRAL_TRIO"/>
    <property type="match status" value="1"/>
</dbReference>
<feature type="region of interest" description="Disordered" evidence="1">
    <location>
        <begin position="77"/>
        <end position="110"/>
    </location>
</feature>
<protein>
    <recommendedName>
        <fullName evidence="2">CRAL-TRIO domain-containing protein</fullName>
    </recommendedName>
</protein>
<feature type="compositionally biased region" description="Polar residues" evidence="1">
    <location>
        <begin position="88"/>
        <end position="98"/>
    </location>
</feature>
<evidence type="ECO:0000313" key="3">
    <source>
        <dbReference type="EMBL" id="KAJ5335621.1"/>
    </source>
</evidence>
<accession>A0A9W9UEK0</accession>
<dbReference type="Gene3D" id="3.40.525.10">
    <property type="entry name" value="CRAL-TRIO lipid binding domain"/>
    <property type="match status" value="1"/>
</dbReference>
<dbReference type="Proteomes" id="UP001147695">
    <property type="component" value="Unassembled WGS sequence"/>
</dbReference>
<evidence type="ECO:0000259" key="2">
    <source>
        <dbReference type="PROSITE" id="PS50191"/>
    </source>
</evidence>
<dbReference type="Pfam" id="PF03765">
    <property type="entry name" value="CRAL_TRIO_N"/>
    <property type="match status" value="1"/>
</dbReference>
<dbReference type="PANTHER" id="PTHR46590:SF2">
    <property type="entry name" value="CRAL_TRIO DOMAIN PROTEIN (AFU_ORTHOLOGUE AFUA_4G13930)-RELATED"/>
    <property type="match status" value="1"/>
</dbReference>
<dbReference type="InterPro" id="IPR001251">
    <property type="entry name" value="CRAL-TRIO_dom"/>
</dbReference>
<organism evidence="3 4">
    <name type="scientific">Penicillium brevicompactum</name>
    <dbReference type="NCBI Taxonomy" id="5074"/>
    <lineage>
        <taxon>Eukaryota</taxon>
        <taxon>Fungi</taxon>
        <taxon>Dikarya</taxon>
        <taxon>Ascomycota</taxon>
        <taxon>Pezizomycotina</taxon>
        <taxon>Eurotiomycetes</taxon>
        <taxon>Eurotiomycetidae</taxon>
        <taxon>Eurotiales</taxon>
        <taxon>Aspergillaceae</taxon>
        <taxon>Penicillium</taxon>
    </lineage>
</organism>
<comment type="caution">
    <text evidence="3">The sequence shown here is derived from an EMBL/GenBank/DDBJ whole genome shotgun (WGS) entry which is preliminary data.</text>
</comment>
<dbReference type="EMBL" id="JAPZBQ010000004">
    <property type="protein sequence ID" value="KAJ5335621.1"/>
    <property type="molecule type" value="Genomic_DNA"/>
</dbReference>
<reference evidence="3" key="2">
    <citation type="journal article" date="2023" name="IMA Fungus">
        <title>Comparative genomic study of the Penicillium genus elucidates a diverse pangenome and 15 lateral gene transfer events.</title>
        <authorList>
            <person name="Petersen C."/>
            <person name="Sorensen T."/>
            <person name="Nielsen M.R."/>
            <person name="Sondergaard T.E."/>
            <person name="Sorensen J.L."/>
            <person name="Fitzpatrick D.A."/>
            <person name="Frisvad J.C."/>
            <person name="Nielsen K.L."/>
        </authorList>
    </citation>
    <scope>NUCLEOTIDE SEQUENCE</scope>
    <source>
        <strain evidence="3">IBT 35673</strain>
    </source>
</reference>
<evidence type="ECO:0000313" key="4">
    <source>
        <dbReference type="Proteomes" id="UP001147695"/>
    </source>
</evidence>
<proteinExistence type="predicted"/>
<reference evidence="3" key="1">
    <citation type="submission" date="2022-12" db="EMBL/GenBank/DDBJ databases">
        <authorList>
            <person name="Petersen C."/>
        </authorList>
    </citation>
    <scope>NUCLEOTIDE SEQUENCE</scope>
    <source>
        <strain evidence="3">IBT 35673</strain>
    </source>
</reference>
<dbReference type="InterPro" id="IPR036865">
    <property type="entry name" value="CRAL-TRIO_dom_sf"/>
</dbReference>
<gene>
    <name evidence="3" type="ORF">N7452_008024</name>
</gene>
<dbReference type="InterPro" id="IPR052432">
    <property type="entry name" value="PITP/CRAL-TRIO"/>
</dbReference>